<accession>A0A5C3QC69</accession>
<protein>
    <submittedName>
        <fullName evidence="1">Uncharacterized protein</fullName>
    </submittedName>
</protein>
<sequence>MTIVPGIGDCGQPTASTNASGTKNVFSHHHHLSQSIAGLKTLWIADGTFPVQSLKRIEARCSRLWEQKATCICCKRYVYEQGYIRISSLDNTPSAECHEAFEARRDPDQQDPSWRAVVPIVLRVTTWRVTSTFSKV</sequence>
<gene>
    <name evidence="1" type="ORF">BDV98DRAFT_177747</name>
</gene>
<organism evidence="1 2">
    <name type="scientific">Pterulicium gracile</name>
    <dbReference type="NCBI Taxonomy" id="1884261"/>
    <lineage>
        <taxon>Eukaryota</taxon>
        <taxon>Fungi</taxon>
        <taxon>Dikarya</taxon>
        <taxon>Basidiomycota</taxon>
        <taxon>Agaricomycotina</taxon>
        <taxon>Agaricomycetes</taxon>
        <taxon>Agaricomycetidae</taxon>
        <taxon>Agaricales</taxon>
        <taxon>Pleurotineae</taxon>
        <taxon>Pterulaceae</taxon>
        <taxon>Pterulicium</taxon>
    </lineage>
</organism>
<reference evidence="1 2" key="1">
    <citation type="journal article" date="2019" name="Nat. Ecol. Evol.">
        <title>Megaphylogeny resolves global patterns of mushroom evolution.</title>
        <authorList>
            <person name="Varga T."/>
            <person name="Krizsan K."/>
            <person name="Foldi C."/>
            <person name="Dima B."/>
            <person name="Sanchez-Garcia M."/>
            <person name="Sanchez-Ramirez S."/>
            <person name="Szollosi G.J."/>
            <person name="Szarkandi J.G."/>
            <person name="Papp V."/>
            <person name="Albert L."/>
            <person name="Andreopoulos W."/>
            <person name="Angelini C."/>
            <person name="Antonin V."/>
            <person name="Barry K.W."/>
            <person name="Bougher N.L."/>
            <person name="Buchanan P."/>
            <person name="Buyck B."/>
            <person name="Bense V."/>
            <person name="Catcheside P."/>
            <person name="Chovatia M."/>
            <person name="Cooper J."/>
            <person name="Damon W."/>
            <person name="Desjardin D."/>
            <person name="Finy P."/>
            <person name="Geml J."/>
            <person name="Haridas S."/>
            <person name="Hughes K."/>
            <person name="Justo A."/>
            <person name="Karasinski D."/>
            <person name="Kautmanova I."/>
            <person name="Kiss B."/>
            <person name="Kocsube S."/>
            <person name="Kotiranta H."/>
            <person name="LaButti K.M."/>
            <person name="Lechner B.E."/>
            <person name="Liimatainen K."/>
            <person name="Lipzen A."/>
            <person name="Lukacs Z."/>
            <person name="Mihaltcheva S."/>
            <person name="Morgado L.N."/>
            <person name="Niskanen T."/>
            <person name="Noordeloos M.E."/>
            <person name="Ohm R.A."/>
            <person name="Ortiz-Santana B."/>
            <person name="Ovrebo C."/>
            <person name="Racz N."/>
            <person name="Riley R."/>
            <person name="Savchenko A."/>
            <person name="Shiryaev A."/>
            <person name="Soop K."/>
            <person name="Spirin V."/>
            <person name="Szebenyi C."/>
            <person name="Tomsovsky M."/>
            <person name="Tulloss R.E."/>
            <person name="Uehling J."/>
            <person name="Grigoriev I.V."/>
            <person name="Vagvolgyi C."/>
            <person name="Papp T."/>
            <person name="Martin F.M."/>
            <person name="Miettinen O."/>
            <person name="Hibbett D.S."/>
            <person name="Nagy L.G."/>
        </authorList>
    </citation>
    <scope>NUCLEOTIDE SEQUENCE [LARGE SCALE GENOMIC DNA]</scope>
    <source>
        <strain evidence="1 2">CBS 309.79</strain>
    </source>
</reference>
<evidence type="ECO:0000313" key="1">
    <source>
        <dbReference type="EMBL" id="TFK99341.1"/>
    </source>
</evidence>
<name>A0A5C3QC69_9AGAR</name>
<dbReference type="EMBL" id="ML178834">
    <property type="protein sequence ID" value="TFK99341.1"/>
    <property type="molecule type" value="Genomic_DNA"/>
</dbReference>
<proteinExistence type="predicted"/>
<dbReference type="AlphaFoldDB" id="A0A5C3QC69"/>
<evidence type="ECO:0000313" key="2">
    <source>
        <dbReference type="Proteomes" id="UP000305067"/>
    </source>
</evidence>
<dbReference type="Proteomes" id="UP000305067">
    <property type="component" value="Unassembled WGS sequence"/>
</dbReference>
<keyword evidence="2" id="KW-1185">Reference proteome</keyword>